<evidence type="ECO:0000256" key="2">
    <source>
        <dbReference type="ARBA" id="ARBA00013308"/>
    </source>
</evidence>
<dbReference type="CDD" id="cd07969">
    <property type="entry name" value="OBF_DNA_ligase_I"/>
    <property type="match status" value="1"/>
</dbReference>
<name>A0A284VMQ5_9EURY</name>
<feature type="binding site" evidence="14">
    <location>
        <position position="300"/>
    </location>
    <ligand>
        <name>ATP</name>
        <dbReference type="ChEBI" id="CHEBI:30616"/>
    </ligand>
</feature>
<keyword evidence="12 14" id="KW-0234">DNA repair</keyword>
<comment type="similarity">
    <text evidence="1 14 15">Belongs to the ATP-dependent DNA ligase family.</text>
</comment>
<keyword evidence="18" id="KW-1185">Reference proteome</keyword>
<dbReference type="STRING" id="1392998.ANME2D_00388"/>
<protein>
    <recommendedName>
        <fullName evidence="2 14">DNA ligase</fullName>
        <ecNumber evidence="14">6.5.1.1</ecNumber>
    </recommendedName>
    <alternativeName>
        <fullName evidence="14">Polydeoxyribonucleotide synthase [ATP]</fullName>
    </alternativeName>
</protein>
<keyword evidence="11 14" id="KW-0233">DNA recombination</keyword>
<keyword evidence="7 14" id="KW-0547">Nucleotide-binding</keyword>
<dbReference type="Pfam" id="PF04679">
    <property type="entry name" value="DNA_ligase_A_C"/>
    <property type="match status" value="1"/>
</dbReference>
<evidence type="ECO:0000256" key="14">
    <source>
        <dbReference type="HAMAP-Rule" id="MF_00407"/>
    </source>
</evidence>
<evidence type="ECO:0000256" key="3">
    <source>
        <dbReference type="ARBA" id="ARBA00022598"/>
    </source>
</evidence>
<accession>A0A284VMQ5</accession>
<dbReference type="CDD" id="cd07901">
    <property type="entry name" value="Adenylation_DNA_ligase_Arch_LigB"/>
    <property type="match status" value="1"/>
</dbReference>
<dbReference type="Gene3D" id="1.10.3260.10">
    <property type="entry name" value="DNA ligase, ATP-dependent, N-terminal domain"/>
    <property type="match status" value="1"/>
</dbReference>
<dbReference type="InterPro" id="IPR016059">
    <property type="entry name" value="DNA_ligase_ATP-dep_CS"/>
</dbReference>
<feature type="binding site" evidence="14">
    <location>
        <position position="340"/>
    </location>
    <ligand>
        <name>ATP</name>
        <dbReference type="ChEBI" id="CHEBI:30616"/>
    </ligand>
</feature>
<dbReference type="PROSITE" id="PS50160">
    <property type="entry name" value="DNA_LIGASE_A3"/>
    <property type="match status" value="1"/>
</dbReference>
<feature type="domain" description="ATP-dependent DNA ligase family profile" evidence="16">
    <location>
        <begin position="328"/>
        <end position="461"/>
    </location>
</feature>
<keyword evidence="3 14" id="KW-0436">Ligase</keyword>
<dbReference type="InterPro" id="IPR000977">
    <property type="entry name" value="DNA_ligase_ATP-dep"/>
</dbReference>
<dbReference type="SUPFAM" id="SSF50249">
    <property type="entry name" value="Nucleic acid-binding proteins"/>
    <property type="match status" value="1"/>
</dbReference>
<dbReference type="EMBL" id="FZMP01000101">
    <property type="protein sequence ID" value="SNQ60571.1"/>
    <property type="molecule type" value="Genomic_DNA"/>
</dbReference>
<dbReference type="InterPro" id="IPR012309">
    <property type="entry name" value="DNA_ligase_ATP-dep_C"/>
</dbReference>
<dbReference type="GO" id="GO:0005524">
    <property type="term" value="F:ATP binding"/>
    <property type="evidence" value="ECO:0007669"/>
    <property type="project" value="UniProtKB-UniRule"/>
</dbReference>
<evidence type="ECO:0000256" key="7">
    <source>
        <dbReference type="ARBA" id="ARBA00022741"/>
    </source>
</evidence>
<comment type="function">
    <text evidence="14">DNA ligase that seals nicks in double-stranded DNA during DNA replication, DNA recombination and DNA repair.</text>
</comment>
<keyword evidence="10 14" id="KW-0460">Magnesium</keyword>
<feature type="binding site" evidence="14">
    <location>
        <position position="270"/>
    </location>
    <ligand>
        <name>ATP</name>
        <dbReference type="ChEBI" id="CHEBI:30616"/>
    </ligand>
</feature>
<comment type="catalytic activity">
    <reaction evidence="14">
        <text>ATP + (deoxyribonucleotide)n-3'-hydroxyl + 5'-phospho-(deoxyribonucleotide)m = (deoxyribonucleotide)n+m + AMP + diphosphate.</text>
        <dbReference type="EC" id="6.5.1.1"/>
    </reaction>
</comment>
<feature type="binding site" evidence="14">
    <location>
        <position position="248"/>
    </location>
    <ligand>
        <name>ATP</name>
        <dbReference type="ChEBI" id="CHEBI:30616"/>
    </ligand>
</feature>
<dbReference type="GO" id="GO:0006310">
    <property type="term" value="P:DNA recombination"/>
    <property type="evidence" value="ECO:0007669"/>
    <property type="project" value="UniProtKB-UniRule"/>
</dbReference>
<dbReference type="RefSeq" id="WP_096204973.1">
    <property type="nucleotide sequence ID" value="NZ_FZMP01000101.1"/>
</dbReference>
<evidence type="ECO:0000313" key="18">
    <source>
        <dbReference type="Proteomes" id="UP000218615"/>
    </source>
</evidence>
<dbReference type="Pfam" id="PF04675">
    <property type="entry name" value="DNA_ligase_A_N"/>
    <property type="match status" value="1"/>
</dbReference>
<feature type="active site" description="N6-AMP-lysine intermediate" evidence="14">
    <location>
        <position position="250"/>
    </location>
</feature>
<evidence type="ECO:0000256" key="8">
    <source>
        <dbReference type="ARBA" id="ARBA00022763"/>
    </source>
</evidence>
<evidence type="ECO:0000256" key="11">
    <source>
        <dbReference type="ARBA" id="ARBA00023172"/>
    </source>
</evidence>
<dbReference type="GO" id="GO:0003677">
    <property type="term" value="F:DNA binding"/>
    <property type="evidence" value="ECO:0007669"/>
    <property type="project" value="InterPro"/>
</dbReference>
<evidence type="ECO:0000259" key="16">
    <source>
        <dbReference type="PROSITE" id="PS50160"/>
    </source>
</evidence>
<feature type="binding site" evidence="14">
    <location>
        <position position="415"/>
    </location>
    <ligand>
        <name>ATP</name>
        <dbReference type="ChEBI" id="CHEBI:30616"/>
    </ligand>
</feature>
<evidence type="ECO:0000256" key="4">
    <source>
        <dbReference type="ARBA" id="ARBA00022618"/>
    </source>
</evidence>
<dbReference type="GO" id="GO:0046872">
    <property type="term" value="F:metal ion binding"/>
    <property type="evidence" value="ECO:0007669"/>
    <property type="project" value="UniProtKB-KW"/>
</dbReference>
<reference evidence="18" key="1">
    <citation type="submission" date="2017-06" db="EMBL/GenBank/DDBJ databases">
        <authorList>
            <person name="Cremers G."/>
        </authorList>
    </citation>
    <scope>NUCLEOTIDE SEQUENCE [LARGE SCALE GENOMIC DNA]</scope>
</reference>
<dbReference type="FunFam" id="3.30.470.30:FF:000012">
    <property type="entry name" value="Probable DNA ligase"/>
    <property type="match status" value="1"/>
</dbReference>
<dbReference type="PANTHER" id="PTHR45674">
    <property type="entry name" value="DNA LIGASE 1/3 FAMILY MEMBER"/>
    <property type="match status" value="1"/>
</dbReference>
<dbReference type="GO" id="GO:0006281">
    <property type="term" value="P:DNA repair"/>
    <property type="evidence" value="ECO:0007669"/>
    <property type="project" value="UniProtKB-UniRule"/>
</dbReference>
<dbReference type="FunFam" id="1.10.3260.10:FF:000007">
    <property type="entry name" value="DNA ligase"/>
    <property type="match status" value="1"/>
</dbReference>
<keyword evidence="13 14" id="KW-0131">Cell cycle</keyword>
<proteinExistence type="inferred from homology"/>
<dbReference type="SUPFAM" id="SSF117018">
    <property type="entry name" value="ATP-dependent DNA ligase DNA-binding domain"/>
    <property type="match status" value="1"/>
</dbReference>
<dbReference type="GO" id="GO:0006273">
    <property type="term" value="P:lagging strand elongation"/>
    <property type="evidence" value="ECO:0007669"/>
    <property type="project" value="TreeGrafter"/>
</dbReference>
<dbReference type="PROSITE" id="PS00697">
    <property type="entry name" value="DNA_LIGASE_A1"/>
    <property type="match status" value="1"/>
</dbReference>
<evidence type="ECO:0000256" key="12">
    <source>
        <dbReference type="ARBA" id="ARBA00023204"/>
    </source>
</evidence>
<dbReference type="GO" id="GO:0003910">
    <property type="term" value="F:DNA ligase (ATP) activity"/>
    <property type="evidence" value="ECO:0007669"/>
    <property type="project" value="UniProtKB-UniRule"/>
</dbReference>
<evidence type="ECO:0000256" key="15">
    <source>
        <dbReference type="RuleBase" id="RU004196"/>
    </source>
</evidence>
<keyword evidence="6 14" id="KW-0479">Metal-binding</keyword>
<evidence type="ECO:0000256" key="10">
    <source>
        <dbReference type="ARBA" id="ARBA00022842"/>
    </source>
</evidence>
<dbReference type="EC" id="6.5.1.1" evidence="14"/>
<comment type="cofactor">
    <cofactor evidence="14">
        <name>Mg(2+)</name>
        <dbReference type="ChEBI" id="CHEBI:18420"/>
    </cofactor>
</comment>
<organism evidence="17 18">
    <name type="scientific">Candidatus Methanoperedens nitratireducens</name>
    <dbReference type="NCBI Taxonomy" id="1392998"/>
    <lineage>
        <taxon>Archaea</taxon>
        <taxon>Methanobacteriati</taxon>
        <taxon>Methanobacteriota</taxon>
        <taxon>Stenosarchaea group</taxon>
        <taxon>Methanomicrobia</taxon>
        <taxon>Methanosarcinales</taxon>
        <taxon>ANME-2 cluster</taxon>
        <taxon>Candidatus Methanoperedentaceae</taxon>
        <taxon>Candidatus Methanoperedens</taxon>
    </lineage>
</organism>
<dbReference type="Gene3D" id="2.40.50.140">
    <property type="entry name" value="Nucleic acid-binding proteins"/>
    <property type="match status" value="1"/>
</dbReference>
<dbReference type="InterPro" id="IPR012310">
    <property type="entry name" value="DNA_ligase_ATP-dep_cent"/>
</dbReference>
<dbReference type="PANTHER" id="PTHR45674:SF4">
    <property type="entry name" value="DNA LIGASE 1"/>
    <property type="match status" value="1"/>
</dbReference>
<keyword evidence="9 14" id="KW-0067">ATP-binding</keyword>
<evidence type="ECO:0000256" key="1">
    <source>
        <dbReference type="ARBA" id="ARBA00007572"/>
    </source>
</evidence>
<keyword evidence="4 14" id="KW-0132">Cell division</keyword>
<dbReference type="InterPro" id="IPR036599">
    <property type="entry name" value="DNA_ligase_N_sf"/>
</dbReference>
<dbReference type="OrthoDB" id="31274at2157"/>
<gene>
    <name evidence="14 17" type="primary">lig</name>
    <name evidence="17" type="ORF">MNV_190010</name>
</gene>
<keyword evidence="8 14" id="KW-0227">DNA damage</keyword>
<dbReference type="Proteomes" id="UP000218615">
    <property type="component" value="Unassembled WGS sequence"/>
</dbReference>
<dbReference type="SUPFAM" id="SSF56091">
    <property type="entry name" value="DNA ligase/mRNA capping enzyme, catalytic domain"/>
    <property type="match status" value="1"/>
</dbReference>
<dbReference type="Pfam" id="PF01068">
    <property type="entry name" value="DNA_ligase_A_M"/>
    <property type="match status" value="1"/>
</dbReference>
<evidence type="ECO:0000313" key="17">
    <source>
        <dbReference type="EMBL" id="SNQ60571.1"/>
    </source>
</evidence>
<evidence type="ECO:0000256" key="5">
    <source>
        <dbReference type="ARBA" id="ARBA00022705"/>
    </source>
</evidence>
<dbReference type="InterPro" id="IPR022865">
    <property type="entry name" value="DNA_ligae_ATP-dep_bac/arc"/>
</dbReference>
<evidence type="ECO:0000256" key="9">
    <source>
        <dbReference type="ARBA" id="ARBA00022840"/>
    </source>
</evidence>
<feature type="binding site" evidence="14">
    <location>
        <position position="255"/>
    </location>
    <ligand>
        <name>ATP</name>
        <dbReference type="ChEBI" id="CHEBI:30616"/>
    </ligand>
</feature>
<dbReference type="InterPro" id="IPR012308">
    <property type="entry name" value="DNA_ligase_ATP-dep_N"/>
</dbReference>
<dbReference type="GO" id="GO:0071897">
    <property type="term" value="P:DNA biosynthetic process"/>
    <property type="evidence" value="ECO:0007669"/>
    <property type="project" value="InterPro"/>
</dbReference>
<dbReference type="AlphaFoldDB" id="A0A284VMQ5"/>
<keyword evidence="5 14" id="KW-0235">DNA replication</keyword>
<dbReference type="Gene3D" id="3.30.470.30">
    <property type="entry name" value="DNA ligase/mRNA capping enzyme"/>
    <property type="match status" value="1"/>
</dbReference>
<dbReference type="GO" id="GO:0051301">
    <property type="term" value="P:cell division"/>
    <property type="evidence" value="ECO:0007669"/>
    <property type="project" value="UniProtKB-KW"/>
</dbReference>
<dbReference type="FunFam" id="2.40.50.140:FF:000062">
    <property type="entry name" value="DNA ligase"/>
    <property type="match status" value="1"/>
</dbReference>
<sequence length="582" mass="65198">MKYIELVDLYEAIGATTKRLEITRYLVDVLKKTPGEVIGKVVYLTQGKLYPDFAGVEMGMAEKMALRALSAATGLPLEKVERELRSKGDIGTAAENLLKAKKQATLSEKELLVRDVYDVLDKIARITGAGSVEAKVRALSGLLADAKPVEAKYIMRTVTGKMRLGIADMTILEALARAFAGKEARKVIERAYNLTSDLGDVARTLCTDGIEGIKKYHVKTGRPARMMLAQRLESAQEILEKLGKAICEWKYDGERIQIHKQGNKISMFSRRLENITGQYPDVADLARKNIKADRAIVEGECVAVDTDTGAMLPFQVLMHRRRKYGIEKAAKEFPAHMYLFDALLIENDDLTQMSLLERREILKKSIKETNGFKLAQSLISDDVREIEAFFESAIESGCEGLILKSGASGYQAGARSWLWIKLKRSYQSKMIEPIDVVIVGALMGRGRRSGSYGALLVSVYDSERDVFPTITKAGSGFTDEDLKNLPELLSPYELKHRHARVESKLEANVWFTPAVVIEVIGDELTLSPIHMCAYNRIRKDAGIAVRFPRFTHRWRKDKAPEDATNVEEIVDMYRAQLKRIAE</sequence>
<evidence type="ECO:0000256" key="13">
    <source>
        <dbReference type="ARBA" id="ARBA00023306"/>
    </source>
</evidence>
<dbReference type="NCBIfam" id="TIGR00574">
    <property type="entry name" value="dnl1"/>
    <property type="match status" value="1"/>
</dbReference>
<evidence type="ECO:0000256" key="6">
    <source>
        <dbReference type="ARBA" id="ARBA00022723"/>
    </source>
</evidence>
<dbReference type="HAMAP" id="MF_00407">
    <property type="entry name" value="DNA_ligase"/>
    <property type="match status" value="1"/>
</dbReference>
<dbReference type="InterPro" id="IPR012340">
    <property type="entry name" value="NA-bd_OB-fold"/>
</dbReference>
<feature type="binding site" evidence="14">
    <location>
        <position position="421"/>
    </location>
    <ligand>
        <name>ATP</name>
        <dbReference type="ChEBI" id="CHEBI:30616"/>
    </ligand>
</feature>
<dbReference type="PROSITE" id="PS00333">
    <property type="entry name" value="DNA_LIGASE_A2"/>
    <property type="match status" value="1"/>
</dbReference>
<dbReference type="InterPro" id="IPR050191">
    <property type="entry name" value="ATP-dep_DNA_ligase"/>
</dbReference>